<dbReference type="CDD" id="cd00090">
    <property type="entry name" value="HTH_ARSR"/>
    <property type="match status" value="1"/>
</dbReference>
<dbReference type="InterPro" id="IPR055771">
    <property type="entry name" value="DUF7347"/>
</dbReference>
<gene>
    <name evidence="3" type="ORF">GOC74_01580</name>
</gene>
<name>A0A847U6J7_9EURY</name>
<dbReference type="Pfam" id="PF24042">
    <property type="entry name" value="DUF7351"/>
    <property type="match status" value="1"/>
</dbReference>
<dbReference type="InterPro" id="IPR036390">
    <property type="entry name" value="WH_DNA-bd_sf"/>
</dbReference>
<organism evidence="3 4">
    <name type="scientific">Halomicrobium mukohataei</name>
    <dbReference type="NCBI Taxonomy" id="57705"/>
    <lineage>
        <taxon>Archaea</taxon>
        <taxon>Methanobacteriati</taxon>
        <taxon>Methanobacteriota</taxon>
        <taxon>Stenosarchaea group</taxon>
        <taxon>Halobacteria</taxon>
        <taxon>Halobacteriales</taxon>
        <taxon>Haloarculaceae</taxon>
        <taxon>Halomicrobium</taxon>
    </lineage>
</organism>
<dbReference type="InterPro" id="IPR055775">
    <property type="entry name" value="DUF7351"/>
</dbReference>
<dbReference type="AlphaFoldDB" id="A0A847U6J7"/>
<feature type="domain" description="DUF7351" evidence="2">
    <location>
        <begin position="115"/>
        <end position="298"/>
    </location>
</feature>
<dbReference type="OrthoDB" id="8482at2157"/>
<dbReference type="Proteomes" id="UP000608662">
    <property type="component" value="Unassembled WGS sequence"/>
</dbReference>
<evidence type="ECO:0000313" key="3">
    <source>
        <dbReference type="EMBL" id="NLV08629.1"/>
    </source>
</evidence>
<dbReference type="SUPFAM" id="SSF46785">
    <property type="entry name" value="Winged helix' DNA-binding domain"/>
    <property type="match status" value="1"/>
</dbReference>
<evidence type="ECO:0000313" key="4">
    <source>
        <dbReference type="Proteomes" id="UP000608662"/>
    </source>
</evidence>
<comment type="caution">
    <text evidence="3">The sequence shown here is derived from an EMBL/GenBank/DDBJ whole genome shotgun (WGS) entry which is preliminary data.</text>
</comment>
<dbReference type="InterPro" id="IPR036388">
    <property type="entry name" value="WH-like_DNA-bd_sf"/>
</dbReference>
<sequence>MTVPLNLPDMSEPGLVETADPETVFGALSDGTRVDILLALWDADDRSATFSDLREEVGMADSGQFNYHLDKLRDRFVRQTDDGYTLTLAGEQIVGAIQVGAYTMEGSIEPIPLAEPCRACGGERTLYYEDETVRIECGDCPSTSTSGVPPGVFADHERSEIPAVASRYFRTILAHVGEGFCWHCEGPITATVVPVTETRAARDDLPTTFEELPMARYDCGRCGSEITSDLGGALLNHPVVGGFFYEHGIDVRERPFWAFTAVGREQSRFRERDPVRASMTYTAGDATLTLVVDGTLDVVAVERDG</sequence>
<reference evidence="3" key="1">
    <citation type="submission" date="2019-12" db="EMBL/GenBank/DDBJ databases">
        <title>Whole-genome sequence of Halomicrobium mukohataei pws1.</title>
        <authorList>
            <person name="Verma D.K."/>
            <person name="Gopal K."/>
            <person name="Prasad E.S."/>
        </authorList>
    </citation>
    <scope>NUCLEOTIDE SEQUENCE</scope>
    <source>
        <strain evidence="3">Pws1</strain>
    </source>
</reference>
<dbReference type="EMBL" id="WOYG01000001">
    <property type="protein sequence ID" value="NLV08629.1"/>
    <property type="molecule type" value="Genomic_DNA"/>
</dbReference>
<proteinExistence type="predicted"/>
<feature type="domain" description="DUF7347" evidence="1">
    <location>
        <begin position="21"/>
        <end position="97"/>
    </location>
</feature>
<protein>
    <submittedName>
        <fullName evidence="3">Helix-turn-helix domain-containing protein</fullName>
    </submittedName>
</protein>
<dbReference type="InterPro" id="IPR011991">
    <property type="entry name" value="ArsR-like_HTH"/>
</dbReference>
<evidence type="ECO:0000259" key="1">
    <source>
        <dbReference type="Pfam" id="PF24038"/>
    </source>
</evidence>
<dbReference type="Gene3D" id="1.10.10.10">
    <property type="entry name" value="Winged helix-like DNA-binding domain superfamily/Winged helix DNA-binding domain"/>
    <property type="match status" value="1"/>
</dbReference>
<accession>A0A847U6J7</accession>
<dbReference type="Pfam" id="PF24038">
    <property type="entry name" value="DUF7347"/>
    <property type="match status" value="1"/>
</dbReference>
<evidence type="ECO:0000259" key="2">
    <source>
        <dbReference type="Pfam" id="PF24042"/>
    </source>
</evidence>